<dbReference type="EMBL" id="WHWC01000001">
    <property type="protein sequence ID" value="KAG8391411.1"/>
    <property type="molecule type" value="Genomic_DNA"/>
</dbReference>
<protein>
    <recommendedName>
        <fullName evidence="5">Late embryogenesis abundant protein</fullName>
    </recommendedName>
</protein>
<feature type="compositionally biased region" description="Basic and acidic residues" evidence="2">
    <location>
        <begin position="17"/>
        <end position="32"/>
    </location>
</feature>
<proteinExistence type="inferred from homology"/>
<name>A0AAV6YEN8_9LAMI</name>
<dbReference type="PANTHER" id="PTHR33493">
    <property type="entry name" value="LATE EMBRYOGENESIS ABUNDANT PROTEIN 6-RELATED"/>
    <property type="match status" value="1"/>
</dbReference>
<evidence type="ECO:0000313" key="3">
    <source>
        <dbReference type="EMBL" id="KAG8391411.1"/>
    </source>
</evidence>
<evidence type="ECO:0000256" key="2">
    <source>
        <dbReference type="SAM" id="MobiDB-lite"/>
    </source>
</evidence>
<dbReference type="AlphaFoldDB" id="A0AAV6YEN8"/>
<reference evidence="3" key="1">
    <citation type="submission" date="2019-10" db="EMBL/GenBank/DDBJ databases">
        <authorList>
            <person name="Zhang R."/>
            <person name="Pan Y."/>
            <person name="Wang J."/>
            <person name="Ma R."/>
            <person name="Yu S."/>
        </authorList>
    </citation>
    <scope>NUCLEOTIDE SEQUENCE</scope>
    <source>
        <strain evidence="3">LA-IB0</strain>
        <tissue evidence="3">Leaf</tissue>
    </source>
</reference>
<accession>A0AAV6YEN8</accession>
<keyword evidence="4" id="KW-1185">Reference proteome</keyword>
<dbReference type="Pfam" id="PF03760">
    <property type="entry name" value="LEA_1"/>
    <property type="match status" value="1"/>
</dbReference>
<gene>
    <name evidence="3" type="ORF">BUALT_Bualt01G0184800</name>
</gene>
<feature type="region of interest" description="Disordered" evidence="2">
    <location>
        <begin position="1"/>
        <end position="32"/>
    </location>
</feature>
<comment type="similarity">
    <text evidence="1">Belongs to the LEA type 1 family.</text>
</comment>
<dbReference type="PANTHER" id="PTHR33493:SF3">
    <property type="entry name" value="LATE EMBRYOGENESIS ABUNDANT PROTEIN, LEA_1 SUBGROUP"/>
    <property type="match status" value="1"/>
</dbReference>
<feature type="region of interest" description="Disordered" evidence="2">
    <location>
        <begin position="62"/>
        <end position="129"/>
    </location>
</feature>
<dbReference type="Proteomes" id="UP000826271">
    <property type="component" value="Unassembled WGS sequence"/>
</dbReference>
<dbReference type="InterPro" id="IPR005513">
    <property type="entry name" value="LEA_1"/>
</dbReference>
<sequence>MQTIKEKLNDMSAMRKAKAEAKEEEKEEKELAKARVEVAHEVRMAREAEAEMDLHVNKAVKKVAEHEQKHAHQSGAAADMPDSYSNPGYNSTDPSFGGGADCRETGGAGSTATVGTGHISGPPTHNKLL</sequence>
<comment type="caution">
    <text evidence="3">The sequence shown here is derived from an EMBL/GenBank/DDBJ whole genome shotgun (WGS) entry which is preliminary data.</text>
</comment>
<evidence type="ECO:0008006" key="5">
    <source>
        <dbReference type="Google" id="ProtNLM"/>
    </source>
</evidence>
<feature type="compositionally biased region" description="Polar residues" evidence="2">
    <location>
        <begin position="83"/>
        <end position="94"/>
    </location>
</feature>
<dbReference type="GO" id="GO:0009793">
    <property type="term" value="P:embryo development ending in seed dormancy"/>
    <property type="evidence" value="ECO:0007669"/>
    <property type="project" value="InterPro"/>
</dbReference>
<evidence type="ECO:0000256" key="1">
    <source>
        <dbReference type="ARBA" id="ARBA00010975"/>
    </source>
</evidence>
<evidence type="ECO:0000313" key="4">
    <source>
        <dbReference type="Proteomes" id="UP000826271"/>
    </source>
</evidence>
<organism evidence="3 4">
    <name type="scientific">Buddleja alternifolia</name>
    <dbReference type="NCBI Taxonomy" id="168488"/>
    <lineage>
        <taxon>Eukaryota</taxon>
        <taxon>Viridiplantae</taxon>
        <taxon>Streptophyta</taxon>
        <taxon>Embryophyta</taxon>
        <taxon>Tracheophyta</taxon>
        <taxon>Spermatophyta</taxon>
        <taxon>Magnoliopsida</taxon>
        <taxon>eudicotyledons</taxon>
        <taxon>Gunneridae</taxon>
        <taxon>Pentapetalae</taxon>
        <taxon>asterids</taxon>
        <taxon>lamiids</taxon>
        <taxon>Lamiales</taxon>
        <taxon>Scrophulariaceae</taxon>
        <taxon>Buddlejeae</taxon>
        <taxon>Buddleja</taxon>
    </lineage>
</organism>